<keyword evidence="1" id="KW-1133">Transmembrane helix</keyword>
<keyword evidence="3" id="KW-1185">Reference proteome</keyword>
<sequence length="110" mass="12291">MLTSDEQQAWEEITRRYPADAAEEPVRPGAESLRRQKWATRWYDLAFAALLGVGLGVLLVMIGAAAVGALLCLVVLFSWGLRFWWNEVRAAGGWSDRSRSGGGPDERRDR</sequence>
<gene>
    <name evidence="2" type="ORF">GCM10020369_72340</name>
</gene>
<evidence type="ECO:0008006" key="4">
    <source>
        <dbReference type="Google" id="ProtNLM"/>
    </source>
</evidence>
<feature type="transmembrane region" description="Helical" evidence="1">
    <location>
        <begin position="42"/>
        <end position="62"/>
    </location>
</feature>
<name>A0ABP6TAS3_9ACTN</name>
<evidence type="ECO:0000313" key="3">
    <source>
        <dbReference type="Proteomes" id="UP001501676"/>
    </source>
</evidence>
<protein>
    <recommendedName>
        <fullName evidence="4">DUF3040 domain-containing protein</fullName>
    </recommendedName>
</protein>
<comment type="caution">
    <text evidence="2">The sequence shown here is derived from an EMBL/GenBank/DDBJ whole genome shotgun (WGS) entry which is preliminary data.</text>
</comment>
<dbReference type="Proteomes" id="UP001501676">
    <property type="component" value="Unassembled WGS sequence"/>
</dbReference>
<organism evidence="2 3">
    <name type="scientific">Cryptosporangium minutisporangium</name>
    <dbReference type="NCBI Taxonomy" id="113569"/>
    <lineage>
        <taxon>Bacteria</taxon>
        <taxon>Bacillati</taxon>
        <taxon>Actinomycetota</taxon>
        <taxon>Actinomycetes</taxon>
        <taxon>Cryptosporangiales</taxon>
        <taxon>Cryptosporangiaceae</taxon>
        <taxon>Cryptosporangium</taxon>
    </lineage>
</organism>
<accession>A0ABP6TAS3</accession>
<proteinExistence type="predicted"/>
<dbReference type="EMBL" id="BAAAYN010000055">
    <property type="protein sequence ID" value="GAA3396275.1"/>
    <property type="molecule type" value="Genomic_DNA"/>
</dbReference>
<keyword evidence="1" id="KW-0472">Membrane</keyword>
<evidence type="ECO:0000256" key="1">
    <source>
        <dbReference type="SAM" id="Phobius"/>
    </source>
</evidence>
<keyword evidence="1" id="KW-0812">Transmembrane</keyword>
<evidence type="ECO:0000313" key="2">
    <source>
        <dbReference type="EMBL" id="GAA3396275.1"/>
    </source>
</evidence>
<reference evidence="3" key="1">
    <citation type="journal article" date="2019" name="Int. J. Syst. Evol. Microbiol.">
        <title>The Global Catalogue of Microorganisms (GCM) 10K type strain sequencing project: providing services to taxonomists for standard genome sequencing and annotation.</title>
        <authorList>
            <consortium name="The Broad Institute Genomics Platform"/>
            <consortium name="The Broad Institute Genome Sequencing Center for Infectious Disease"/>
            <person name="Wu L."/>
            <person name="Ma J."/>
        </authorList>
    </citation>
    <scope>NUCLEOTIDE SEQUENCE [LARGE SCALE GENOMIC DNA]</scope>
    <source>
        <strain evidence="3">JCM 9458</strain>
    </source>
</reference>